<dbReference type="Gene3D" id="1.10.287.950">
    <property type="entry name" value="Methyl-accepting chemotaxis protein"/>
    <property type="match status" value="1"/>
</dbReference>
<protein>
    <submittedName>
        <fullName evidence="6">Methyl-accepting chemotaxis protein</fullName>
    </submittedName>
</protein>
<gene>
    <name evidence="6" type="ORF">OCV77_10790</name>
</gene>
<dbReference type="SMART" id="SM00283">
    <property type="entry name" value="MA"/>
    <property type="match status" value="1"/>
</dbReference>
<comment type="similarity">
    <text evidence="2">Belongs to the methyl-accepting chemotaxis (MCP) protein family.</text>
</comment>
<dbReference type="Pfam" id="PF00015">
    <property type="entry name" value="MCPsignal"/>
    <property type="match status" value="1"/>
</dbReference>
<evidence type="ECO:0000256" key="1">
    <source>
        <dbReference type="ARBA" id="ARBA00023224"/>
    </source>
</evidence>
<dbReference type="Proteomes" id="UP001652432">
    <property type="component" value="Unassembled WGS sequence"/>
</dbReference>
<dbReference type="EMBL" id="JAOQKJ010000008">
    <property type="protein sequence ID" value="MCU6744976.1"/>
    <property type="molecule type" value="Genomic_DNA"/>
</dbReference>
<evidence type="ECO:0000313" key="6">
    <source>
        <dbReference type="EMBL" id="MCU6744976.1"/>
    </source>
</evidence>
<dbReference type="PANTHER" id="PTHR32089:SF112">
    <property type="entry name" value="LYSOZYME-LIKE PROTEIN-RELATED"/>
    <property type="match status" value="1"/>
</dbReference>
<evidence type="ECO:0000313" key="7">
    <source>
        <dbReference type="Proteomes" id="UP001652432"/>
    </source>
</evidence>
<evidence type="ECO:0000256" key="4">
    <source>
        <dbReference type="SAM" id="Coils"/>
    </source>
</evidence>
<evidence type="ECO:0000259" key="5">
    <source>
        <dbReference type="PROSITE" id="PS50111"/>
    </source>
</evidence>
<feature type="coiled-coil region" evidence="4">
    <location>
        <begin position="148"/>
        <end position="178"/>
    </location>
</feature>
<dbReference type="InterPro" id="IPR004089">
    <property type="entry name" value="MCPsignal_dom"/>
</dbReference>
<reference evidence="6 7" key="1">
    <citation type="journal article" date="2021" name="ISME Commun">
        <title>Automated analysis of genomic sequences facilitates high-throughput and comprehensive description of bacteria.</title>
        <authorList>
            <person name="Hitch T.C.A."/>
        </authorList>
    </citation>
    <scope>NUCLEOTIDE SEQUENCE [LARGE SCALE GENOMIC DNA]</scope>
    <source>
        <strain evidence="6 7">Sanger_18</strain>
    </source>
</reference>
<evidence type="ECO:0000256" key="3">
    <source>
        <dbReference type="PROSITE-ProRule" id="PRU00284"/>
    </source>
</evidence>
<sequence length="181" mass="19174">METINEIAEQTNLLSLNASIEAARAGEAGKGFSVVAQEIRKLADESVHSAEEIAGIVSEIERSSQEAAEVARQAESVVEDQQKAVELTTESFDRIGKQVEGLLGALSVINENVKSMEEGRNATLASISAISAISAQTAAGSANVAHSAERQLASVEQLDVAVEALEEKANELNRILQEFVV</sequence>
<keyword evidence="7" id="KW-1185">Reference proteome</keyword>
<keyword evidence="4" id="KW-0175">Coiled coil</keyword>
<dbReference type="SUPFAM" id="SSF58104">
    <property type="entry name" value="Methyl-accepting chemotaxis protein (MCP) signaling domain"/>
    <property type="match status" value="1"/>
</dbReference>
<proteinExistence type="inferred from homology"/>
<dbReference type="PANTHER" id="PTHR32089">
    <property type="entry name" value="METHYL-ACCEPTING CHEMOTAXIS PROTEIN MCPB"/>
    <property type="match status" value="1"/>
</dbReference>
<feature type="domain" description="Methyl-accepting transducer" evidence="5">
    <location>
        <begin position="1"/>
        <end position="166"/>
    </location>
</feature>
<keyword evidence="1 3" id="KW-0807">Transducer</keyword>
<comment type="caution">
    <text evidence="6">The sequence shown here is derived from an EMBL/GenBank/DDBJ whole genome shotgun (WGS) entry which is preliminary data.</text>
</comment>
<organism evidence="6 7">
    <name type="scientific">Suilimivivens aceti</name>
    <dbReference type="NCBI Taxonomy" id="2981774"/>
    <lineage>
        <taxon>Bacteria</taxon>
        <taxon>Bacillati</taxon>
        <taxon>Bacillota</taxon>
        <taxon>Clostridia</taxon>
        <taxon>Lachnospirales</taxon>
        <taxon>Lachnospiraceae</taxon>
        <taxon>Suilimivivens</taxon>
    </lineage>
</organism>
<accession>A0ABT2T3Z9</accession>
<name>A0ABT2T3Z9_9FIRM</name>
<dbReference type="PRINTS" id="PR00260">
    <property type="entry name" value="CHEMTRNSDUCR"/>
</dbReference>
<dbReference type="PROSITE" id="PS50111">
    <property type="entry name" value="CHEMOTAXIS_TRANSDUC_2"/>
    <property type="match status" value="1"/>
</dbReference>
<evidence type="ECO:0000256" key="2">
    <source>
        <dbReference type="ARBA" id="ARBA00029447"/>
    </source>
</evidence>
<dbReference type="InterPro" id="IPR004090">
    <property type="entry name" value="Chemotax_Me-accpt_rcpt"/>
</dbReference>